<comment type="caution">
    <text evidence="6">The sequence shown here is derived from an EMBL/GenBank/DDBJ whole genome shotgun (WGS) entry which is preliminary data.</text>
</comment>
<dbReference type="Gene3D" id="3.40.50.300">
    <property type="entry name" value="P-loop containing nucleotide triphosphate hydrolases"/>
    <property type="match status" value="2"/>
</dbReference>
<keyword evidence="4" id="KW-1133">Transmembrane helix</keyword>
<feature type="transmembrane region" description="Helical" evidence="4">
    <location>
        <begin position="44"/>
        <end position="62"/>
    </location>
</feature>
<feature type="transmembrane region" description="Helical" evidence="4">
    <location>
        <begin position="20"/>
        <end position="38"/>
    </location>
</feature>
<dbReference type="RefSeq" id="WP_345069580.1">
    <property type="nucleotide sequence ID" value="NZ_BAABCN010000017.1"/>
</dbReference>
<sequence length="1023" mass="106863">MSHPLSPLRLPALPAEPAPAGFPLIASVAPLAAAAVIWGLTGSVFALVFAGLSPIMAVAGLLDGRRTRRRARRQGAAAYDAAIAELRVLAAEQQAQLRIESWERTPSAASILAAHDRTAYWPSDGMTEVSVGCGSIDGGLRVDGADTTPEHRALSLEIATLTEAPIVVDAMHGIGVVGSVPLARALARALVIQLCTALPPTRCGFNAASSGWEWASLLPHADSATADRDLTVWEHGEPCIRGAGERMLIAVASHVTALPPGCDTIVQVHGPDRAEVVRSAVLPRGLVFRPELIATAEAGRFAAVLRQQALVSGLLPAQSRLPEAVPFSSLDQQALQLQGLGCTIGYGEHGALSVDLVRNGPHAVIGGTTGSGTSELLVTWILAMAATRSVHRLNFLLIDFKGGAAFAPLVALPHCVGLVTDLEAGEATRALHSLAAELRHRERVLRDAEARDIDDLPAPGMPRLVIVVDEFATMLDAFPALHTLFVDIAARGRSLGVHLILCTQRPAGVVRDALLANCSLPISLRVNNRADSLALLGTDAAAGLPATSPGRALVDTAEGEATLCQIATTDQDDLAGIVAAHRGRPPARRPWLQPLPTELTATLMRQIVGAAEYDASESNTTGSDAAVFDSAGSDATLTSGATALTLGLLDEPEHQRYRVARYSPTVDGHLLVLGSARSGKSAALALIEREALAAGLAVERVGADVERAWDLLEFAHRRSAGQNGDAARKTTGPDGAERGMGRALLLLFDDFDSVLARWEPEHRQAALDLLAAVLRDGAAARITCIVSTQRVANGLQLLPTLCPSSLLLRMASREDYLAAGGLAERFDPALPPGGGVWRERRIQLLTSTDGDLRGEGATSAAATTAVARAEAAPPVTAAPAAEASEPAAPGAALPLAPFGAPTHNLIVVAGAPAQCAERFRRFALAGQGVVVELAGIGAGAGKLEVGRAAGSTVFVGDVDAWQTEWALLQALRPRATMVFDGCSLADFRQINRRRQLPPPLAPSRGHLWLSDPDGTVRRGVMPG</sequence>
<dbReference type="CDD" id="cd01127">
    <property type="entry name" value="TrwB_TraG_TraD_VirD4"/>
    <property type="match status" value="1"/>
</dbReference>
<keyword evidence="4" id="KW-0812">Transmembrane</keyword>
<evidence type="ECO:0000313" key="7">
    <source>
        <dbReference type="Proteomes" id="UP001501803"/>
    </source>
</evidence>
<dbReference type="EMBL" id="BAABCN010000017">
    <property type="protein sequence ID" value="GAA3893874.1"/>
    <property type="molecule type" value="Genomic_DNA"/>
</dbReference>
<keyword evidence="4" id="KW-0472">Membrane</keyword>
<dbReference type="InterPro" id="IPR050206">
    <property type="entry name" value="FtsK/SpoIIIE/SftA"/>
</dbReference>
<gene>
    <name evidence="6" type="ORF">GCM10022381_39400</name>
</gene>
<evidence type="ECO:0000259" key="5">
    <source>
        <dbReference type="PROSITE" id="PS50901"/>
    </source>
</evidence>
<feature type="binding site" evidence="3">
    <location>
        <begin position="367"/>
        <end position="374"/>
    </location>
    <ligand>
        <name>ATP</name>
        <dbReference type="ChEBI" id="CHEBI:30616"/>
    </ligand>
</feature>
<evidence type="ECO:0000256" key="2">
    <source>
        <dbReference type="ARBA" id="ARBA00022840"/>
    </source>
</evidence>
<dbReference type="SUPFAM" id="SSF52540">
    <property type="entry name" value="P-loop containing nucleoside triphosphate hydrolases"/>
    <property type="match status" value="2"/>
</dbReference>
<evidence type="ECO:0000256" key="4">
    <source>
        <dbReference type="SAM" id="Phobius"/>
    </source>
</evidence>
<organism evidence="6 7">
    <name type="scientific">Leifsonia kafniensis</name>
    <dbReference type="NCBI Taxonomy" id="475957"/>
    <lineage>
        <taxon>Bacteria</taxon>
        <taxon>Bacillati</taxon>
        <taxon>Actinomycetota</taxon>
        <taxon>Actinomycetes</taxon>
        <taxon>Micrococcales</taxon>
        <taxon>Microbacteriaceae</taxon>
        <taxon>Leifsonia</taxon>
    </lineage>
</organism>
<name>A0ABP7L2I0_9MICO</name>
<accession>A0ABP7L2I0</accession>
<dbReference type="InterPro" id="IPR027417">
    <property type="entry name" value="P-loop_NTPase"/>
</dbReference>
<protein>
    <recommendedName>
        <fullName evidence="5">FtsK domain-containing protein</fullName>
    </recommendedName>
</protein>
<dbReference type="InterPro" id="IPR002543">
    <property type="entry name" value="FtsK_dom"/>
</dbReference>
<evidence type="ECO:0000256" key="3">
    <source>
        <dbReference type="PROSITE-ProRule" id="PRU00289"/>
    </source>
</evidence>
<feature type="domain" description="FtsK" evidence="5">
    <location>
        <begin position="349"/>
        <end position="533"/>
    </location>
</feature>
<keyword evidence="2 3" id="KW-0067">ATP-binding</keyword>
<evidence type="ECO:0000256" key="1">
    <source>
        <dbReference type="ARBA" id="ARBA00022741"/>
    </source>
</evidence>
<dbReference type="Pfam" id="PF01580">
    <property type="entry name" value="FtsK_SpoIIIE"/>
    <property type="match status" value="1"/>
</dbReference>
<evidence type="ECO:0000313" key="6">
    <source>
        <dbReference type="EMBL" id="GAA3893874.1"/>
    </source>
</evidence>
<dbReference type="PANTHER" id="PTHR22683">
    <property type="entry name" value="SPORULATION PROTEIN RELATED"/>
    <property type="match status" value="1"/>
</dbReference>
<reference evidence="7" key="1">
    <citation type="journal article" date="2019" name="Int. J. Syst. Evol. Microbiol.">
        <title>The Global Catalogue of Microorganisms (GCM) 10K type strain sequencing project: providing services to taxonomists for standard genome sequencing and annotation.</title>
        <authorList>
            <consortium name="The Broad Institute Genomics Platform"/>
            <consortium name="The Broad Institute Genome Sequencing Center for Infectious Disease"/>
            <person name="Wu L."/>
            <person name="Ma J."/>
        </authorList>
    </citation>
    <scope>NUCLEOTIDE SEQUENCE [LARGE SCALE GENOMIC DNA]</scope>
    <source>
        <strain evidence="7">JCM 17021</strain>
    </source>
</reference>
<keyword evidence="7" id="KW-1185">Reference proteome</keyword>
<keyword evidence="1 3" id="KW-0547">Nucleotide-binding</keyword>
<dbReference type="PANTHER" id="PTHR22683:SF1">
    <property type="entry name" value="TYPE VII SECRETION SYSTEM PROTEIN ESSC"/>
    <property type="match status" value="1"/>
</dbReference>
<dbReference type="PROSITE" id="PS50901">
    <property type="entry name" value="FTSK"/>
    <property type="match status" value="1"/>
</dbReference>
<dbReference type="Proteomes" id="UP001501803">
    <property type="component" value="Unassembled WGS sequence"/>
</dbReference>
<proteinExistence type="predicted"/>